<evidence type="ECO:0000256" key="1">
    <source>
        <dbReference type="ARBA" id="ARBA00008791"/>
    </source>
</evidence>
<dbReference type="CDD" id="cd00293">
    <property type="entry name" value="USP-like"/>
    <property type="match status" value="1"/>
</dbReference>
<reference evidence="4" key="1">
    <citation type="journal article" date="2019" name="Int. J. Syst. Evol. Microbiol.">
        <title>The Global Catalogue of Microorganisms (GCM) 10K type strain sequencing project: providing services to taxonomists for standard genome sequencing and annotation.</title>
        <authorList>
            <consortium name="The Broad Institute Genomics Platform"/>
            <consortium name="The Broad Institute Genome Sequencing Center for Infectious Disease"/>
            <person name="Wu L."/>
            <person name="Ma J."/>
        </authorList>
    </citation>
    <scope>NUCLEOTIDE SEQUENCE [LARGE SCALE GENOMIC DNA]</scope>
    <source>
        <strain evidence="4">CGMCC 4.7106</strain>
    </source>
</reference>
<dbReference type="RefSeq" id="WP_219551695.1">
    <property type="nucleotide sequence ID" value="NZ_JAHKRN010000079.1"/>
</dbReference>
<accession>A0ABW1C7X0</accession>
<proteinExistence type="inferred from homology"/>
<keyword evidence="4" id="KW-1185">Reference proteome</keyword>
<evidence type="ECO:0000259" key="2">
    <source>
        <dbReference type="Pfam" id="PF00582"/>
    </source>
</evidence>
<organism evidence="3 4">
    <name type="scientific">Nonomuraea harbinensis</name>
    <dbReference type="NCBI Taxonomy" id="1286938"/>
    <lineage>
        <taxon>Bacteria</taxon>
        <taxon>Bacillati</taxon>
        <taxon>Actinomycetota</taxon>
        <taxon>Actinomycetes</taxon>
        <taxon>Streptosporangiales</taxon>
        <taxon>Streptosporangiaceae</taxon>
        <taxon>Nonomuraea</taxon>
    </lineage>
</organism>
<dbReference type="InterPro" id="IPR006016">
    <property type="entry name" value="UspA"/>
</dbReference>
<comment type="similarity">
    <text evidence="1">Belongs to the universal stress protein A family.</text>
</comment>
<protein>
    <submittedName>
        <fullName evidence="3">Universal stress protein</fullName>
    </submittedName>
</protein>
<comment type="caution">
    <text evidence="3">The sequence shown here is derived from an EMBL/GenBank/DDBJ whole genome shotgun (WGS) entry which is preliminary data.</text>
</comment>
<dbReference type="Pfam" id="PF00582">
    <property type="entry name" value="Usp"/>
    <property type="match status" value="1"/>
</dbReference>
<sequence>MIGKILLAVDDFSAALKAARLAIDLAAATRAQLRVLHTVEDHVLTDAVGRVSTARDVARRRQVAGENVLRKVAQLAGEAGVPAHTTLKGGVPARCLLAEARIWQADLVVVGLAAGASGDAHPGEAAIVECADQPVLIVPDRARRAVRSG</sequence>
<name>A0ABW1C7X0_9ACTN</name>
<evidence type="ECO:0000313" key="4">
    <source>
        <dbReference type="Proteomes" id="UP001596096"/>
    </source>
</evidence>
<dbReference type="PANTHER" id="PTHR46268:SF6">
    <property type="entry name" value="UNIVERSAL STRESS PROTEIN UP12"/>
    <property type="match status" value="1"/>
</dbReference>
<feature type="domain" description="UspA" evidence="2">
    <location>
        <begin position="1"/>
        <end position="113"/>
    </location>
</feature>
<gene>
    <name evidence="3" type="ORF">ACFPUY_42300</name>
</gene>
<dbReference type="EMBL" id="JBHSNW010000038">
    <property type="protein sequence ID" value="MFC5821758.1"/>
    <property type="molecule type" value="Genomic_DNA"/>
</dbReference>
<dbReference type="Proteomes" id="UP001596096">
    <property type="component" value="Unassembled WGS sequence"/>
</dbReference>
<evidence type="ECO:0000313" key="3">
    <source>
        <dbReference type="EMBL" id="MFC5821758.1"/>
    </source>
</evidence>
<dbReference type="PANTHER" id="PTHR46268">
    <property type="entry name" value="STRESS RESPONSE PROTEIN NHAX"/>
    <property type="match status" value="1"/>
</dbReference>